<reference evidence="2" key="2">
    <citation type="submission" date="2018-02" db="UniProtKB">
        <authorList>
            <consortium name="EnsemblPlants"/>
        </authorList>
    </citation>
    <scope>IDENTIFICATION</scope>
    <source>
        <strain evidence="2">Williams 82</strain>
    </source>
</reference>
<evidence type="ECO:0000313" key="3">
    <source>
        <dbReference type="Proteomes" id="UP000008827"/>
    </source>
</evidence>
<sequence length="60" mass="6790">MGCVRSYLPDICTMNQGWKVNLMSRFVSVLYEFDVLRVTRVILEGITRSTYVTTVVEAAG</sequence>
<organism evidence="1">
    <name type="scientific">Glycine max</name>
    <name type="common">Soybean</name>
    <name type="synonym">Glycine hispida</name>
    <dbReference type="NCBI Taxonomy" id="3847"/>
    <lineage>
        <taxon>Eukaryota</taxon>
        <taxon>Viridiplantae</taxon>
        <taxon>Streptophyta</taxon>
        <taxon>Embryophyta</taxon>
        <taxon>Tracheophyta</taxon>
        <taxon>Spermatophyta</taxon>
        <taxon>Magnoliopsida</taxon>
        <taxon>eudicotyledons</taxon>
        <taxon>Gunneridae</taxon>
        <taxon>Pentapetalae</taxon>
        <taxon>rosids</taxon>
        <taxon>fabids</taxon>
        <taxon>Fabales</taxon>
        <taxon>Fabaceae</taxon>
        <taxon>Papilionoideae</taxon>
        <taxon>50 kb inversion clade</taxon>
        <taxon>NPAAA clade</taxon>
        <taxon>indigoferoid/millettioid clade</taxon>
        <taxon>Phaseoleae</taxon>
        <taxon>Glycine</taxon>
        <taxon>Glycine subgen. Soja</taxon>
    </lineage>
</organism>
<dbReference type="PaxDb" id="3847-GLYMA13G26810.1"/>
<accession>K7M0S0</accession>
<dbReference type="HOGENOM" id="CLU_2946294_0_0_1"/>
<dbReference type="EnsemblPlants" id="KRH20749">
    <property type="protein sequence ID" value="KRH20749"/>
    <property type="gene ID" value="GLYMA_13G198100"/>
</dbReference>
<dbReference type="Gramene" id="KRH20749">
    <property type="protein sequence ID" value="KRH20749"/>
    <property type="gene ID" value="GLYMA_13G198100"/>
</dbReference>
<dbReference type="AlphaFoldDB" id="K7M0S0"/>
<dbReference type="InParanoid" id="K7M0S0"/>
<dbReference type="EMBL" id="CM000846">
    <property type="protein sequence ID" value="KRH20749.1"/>
    <property type="molecule type" value="Genomic_DNA"/>
</dbReference>
<name>K7M0S0_SOYBN</name>
<dbReference type="Proteomes" id="UP000008827">
    <property type="component" value="Chromosome 13"/>
</dbReference>
<gene>
    <name evidence="1" type="ORF">GLYMA_13G198100</name>
</gene>
<reference evidence="1 2" key="1">
    <citation type="journal article" date="2010" name="Nature">
        <title>Genome sequence of the palaeopolyploid soybean.</title>
        <authorList>
            <person name="Schmutz J."/>
            <person name="Cannon S.B."/>
            <person name="Schlueter J."/>
            <person name="Ma J."/>
            <person name="Mitros T."/>
            <person name="Nelson W."/>
            <person name="Hyten D.L."/>
            <person name="Song Q."/>
            <person name="Thelen J.J."/>
            <person name="Cheng J."/>
            <person name="Xu D."/>
            <person name="Hellsten U."/>
            <person name="May G.D."/>
            <person name="Yu Y."/>
            <person name="Sakurai T."/>
            <person name="Umezawa T."/>
            <person name="Bhattacharyya M.K."/>
            <person name="Sandhu D."/>
            <person name="Valliyodan B."/>
            <person name="Lindquist E."/>
            <person name="Peto M."/>
            <person name="Grant D."/>
            <person name="Shu S."/>
            <person name="Goodstein D."/>
            <person name="Barry K."/>
            <person name="Futrell-Griggs M."/>
            <person name="Abernathy B."/>
            <person name="Du J."/>
            <person name="Tian Z."/>
            <person name="Zhu L."/>
            <person name="Gill N."/>
            <person name="Joshi T."/>
            <person name="Libault M."/>
            <person name="Sethuraman A."/>
            <person name="Zhang X.-C."/>
            <person name="Shinozaki K."/>
            <person name="Nguyen H.T."/>
            <person name="Wing R.A."/>
            <person name="Cregan P."/>
            <person name="Specht J."/>
            <person name="Grimwood J."/>
            <person name="Rokhsar D."/>
            <person name="Stacey G."/>
            <person name="Shoemaker R.C."/>
            <person name="Jackson S.A."/>
        </authorList>
    </citation>
    <scope>NUCLEOTIDE SEQUENCE [LARGE SCALE GENOMIC DNA]</scope>
    <source>
        <strain evidence="2">cv. Williams 82</strain>
        <tissue evidence="1">Callus</tissue>
    </source>
</reference>
<keyword evidence="3" id="KW-1185">Reference proteome</keyword>
<protein>
    <submittedName>
        <fullName evidence="1 2">Uncharacterized protein</fullName>
    </submittedName>
</protein>
<evidence type="ECO:0000313" key="1">
    <source>
        <dbReference type="EMBL" id="KRH20749.1"/>
    </source>
</evidence>
<evidence type="ECO:0000313" key="2">
    <source>
        <dbReference type="EnsemblPlants" id="KRH20749"/>
    </source>
</evidence>
<proteinExistence type="predicted"/>
<reference evidence="1" key="3">
    <citation type="submission" date="2018-07" db="EMBL/GenBank/DDBJ databases">
        <title>WGS assembly of Glycine max.</title>
        <authorList>
            <person name="Schmutz J."/>
            <person name="Cannon S."/>
            <person name="Schlueter J."/>
            <person name="Ma J."/>
            <person name="Mitros T."/>
            <person name="Nelson W."/>
            <person name="Hyten D."/>
            <person name="Song Q."/>
            <person name="Thelen J."/>
            <person name="Cheng J."/>
            <person name="Xu D."/>
            <person name="Hellsten U."/>
            <person name="May G."/>
            <person name="Yu Y."/>
            <person name="Sakurai T."/>
            <person name="Umezawa T."/>
            <person name="Bhattacharyya M."/>
            <person name="Sandhu D."/>
            <person name="Valliyodan B."/>
            <person name="Lindquist E."/>
            <person name="Peto M."/>
            <person name="Grant D."/>
            <person name="Shu S."/>
            <person name="Goodstein D."/>
            <person name="Barry K."/>
            <person name="Futrell-Griggs M."/>
            <person name="Abernathy B."/>
            <person name="Du J."/>
            <person name="Tian Z."/>
            <person name="Zhu L."/>
            <person name="Gill N."/>
            <person name="Joshi T."/>
            <person name="Libault M."/>
            <person name="Sethuraman A."/>
            <person name="Zhang X."/>
            <person name="Shinozaki K."/>
            <person name="Nguyen H."/>
            <person name="Wing R."/>
            <person name="Cregan P."/>
            <person name="Specht J."/>
            <person name="Grimwood J."/>
            <person name="Rokhsar D."/>
            <person name="Stacey G."/>
            <person name="Shoemaker R."/>
            <person name="Jackson S."/>
        </authorList>
    </citation>
    <scope>NUCLEOTIDE SEQUENCE</scope>
    <source>
        <tissue evidence="1">Callus</tissue>
    </source>
</reference>